<feature type="compositionally biased region" description="Basic and acidic residues" evidence="1">
    <location>
        <begin position="62"/>
        <end position="73"/>
    </location>
</feature>
<sequence>MLKRIQVKYKQNSSKKNHKMIEDKVIEQLMAKQFAKSKSKKYYKHQLMISQQKKREKKKKHHQEEITEIKNKA</sequence>
<gene>
    <name evidence="2" type="ORF">CIMG_13139</name>
</gene>
<protein>
    <submittedName>
        <fullName evidence="2">Uncharacterized protein</fullName>
    </submittedName>
</protein>
<feature type="region of interest" description="Disordered" evidence="1">
    <location>
        <begin position="49"/>
        <end position="73"/>
    </location>
</feature>
<dbReference type="VEuPathDB" id="FungiDB:CIMG_13139"/>
<proteinExistence type="predicted"/>
<reference evidence="3" key="1">
    <citation type="journal article" date="2009" name="Genome Res.">
        <title>Comparative genomic analyses of the human fungal pathogens Coccidioides and their relatives.</title>
        <authorList>
            <person name="Sharpton T.J."/>
            <person name="Stajich J.E."/>
            <person name="Rounsley S.D."/>
            <person name="Gardner M.J."/>
            <person name="Wortman J.R."/>
            <person name="Jordar V.S."/>
            <person name="Maiti R."/>
            <person name="Kodira C.D."/>
            <person name="Neafsey D.E."/>
            <person name="Zeng Q."/>
            <person name="Hung C.-Y."/>
            <person name="McMahan C."/>
            <person name="Muszewska A."/>
            <person name="Grynberg M."/>
            <person name="Mandel M.A."/>
            <person name="Kellner E.M."/>
            <person name="Barker B.M."/>
            <person name="Galgiani J.N."/>
            <person name="Orbach M.J."/>
            <person name="Kirkland T.N."/>
            <person name="Cole G.T."/>
            <person name="Henn M.R."/>
            <person name="Birren B.W."/>
            <person name="Taylor J.W."/>
        </authorList>
    </citation>
    <scope>NUCLEOTIDE SEQUENCE [LARGE SCALE GENOMIC DNA]</scope>
    <source>
        <strain evidence="3">RS</strain>
    </source>
</reference>
<dbReference type="RefSeq" id="XP_004445489.1">
    <property type="nucleotide sequence ID" value="XM_004445432.1"/>
</dbReference>
<dbReference type="EMBL" id="GG704912">
    <property type="protein sequence ID" value="KJF60697.1"/>
    <property type="molecule type" value="Genomic_DNA"/>
</dbReference>
<evidence type="ECO:0000313" key="3">
    <source>
        <dbReference type="Proteomes" id="UP000001261"/>
    </source>
</evidence>
<dbReference type="GeneID" id="24164766"/>
<dbReference type="Proteomes" id="UP000001261">
    <property type="component" value="Unassembled WGS sequence"/>
</dbReference>
<reference evidence="3" key="2">
    <citation type="journal article" date="2010" name="Genome Res.">
        <title>Population genomic sequencing of Coccidioides fungi reveals recent hybridization and transposon control.</title>
        <authorList>
            <person name="Neafsey D.E."/>
            <person name="Barker B.M."/>
            <person name="Sharpton T.J."/>
            <person name="Stajich J.E."/>
            <person name="Park D.J."/>
            <person name="Whiston E."/>
            <person name="Hung C.-Y."/>
            <person name="McMahan C."/>
            <person name="White J."/>
            <person name="Sykes S."/>
            <person name="Heiman D."/>
            <person name="Young S."/>
            <person name="Zeng Q."/>
            <person name="Abouelleil A."/>
            <person name="Aftuck L."/>
            <person name="Bessette D."/>
            <person name="Brown A."/>
            <person name="FitzGerald M."/>
            <person name="Lui A."/>
            <person name="Macdonald J.P."/>
            <person name="Priest M."/>
            <person name="Orbach M.J."/>
            <person name="Galgiani J.N."/>
            <person name="Kirkland T.N."/>
            <person name="Cole G.T."/>
            <person name="Birren B.W."/>
            <person name="Henn M.R."/>
            <person name="Taylor J.W."/>
            <person name="Rounsley S.D."/>
        </authorList>
    </citation>
    <scope>GENOME REANNOTATION</scope>
    <source>
        <strain evidence="3">RS</strain>
    </source>
</reference>
<name>A0A0D8JTT9_COCIM</name>
<evidence type="ECO:0000256" key="1">
    <source>
        <dbReference type="SAM" id="MobiDB-lite"/>
    </source>
</evidence>
<dbReference type="InParanoid" id="A0A0D8JTT9"/>
<keyword evidence="3" id="KW-1185">Reference proteome</keyword>
<accession>A0A0D8JTT9</accession>
<dbReference type="AlphaFoldDB" id="A0A0D8JTT9"/>
<organism evidence="2 3">
    <name type="scientific">Coccidioides immitis (strain RS)</name>
    <name type="common">Valley fever fungus</name>
    <dbReference type="NCBI Taxonomy" id="246410"/>
    <lineage>
        <taxon>Eukaryota</taxon>
        <taxon>Fungi</taxon>
        <taxon>Dikarya</taxon>
        <taxon>Ascomycota</taxon>
        <taxon>Pezizomycotina</taxon>
        <taxon>Eurotiomycetes</taxon>
        <taxon>Eurotiomycetidae</taxon>
        <taxon>Onygenales</taxon>
        <taxon>Onygenaceae</taxon>
        <taxon>Coccidioides</taxon>
    </lineage>
</organism>
<dbReference type="KEGG" id="cim:CIMG_13139"/>
<evidence type="ECO:0000313" key="2">
    <source>
        <dbReference type="EMBL" id="KJF60697.1"/>
    </source>
</evidence>
<feature type="compositionally biased region" description="Basic residues" evidence="1">
    <location>
        <begin position="52"/>
        <end position="61"/>
    </location>
</feature>